<dbReference type="PANTHER" id="PTHR34183">
    <property type="entry name" value="ENDOLYTIC PEPTIDOGLYCAN TRANSGLYCOSYLASE RLPA"/>
    <property type="match status" value="1"/>
</dbReference>
<protein>
    <recommendedName>
        <fullName evidence="3">Endolytic peptidoglycan transglycosylase RlpA</fullName>
        <ecNumber evidence="3">4.2.2.-</ecNumber>
    </recommendedName>
</protein>
<feature type="region of interest" description="Disordered" evidence="5">
    <location>
        <begin position="192"/>
        <end position="277"/>
    </location>
</feature>
<evidence type="ECO:0000313" key="8">
    <source>
        <dbReference type="Proteomes" id="UP000217999"/>
    </source>
</evidence>
<feature type="compositionally biased region" description="Low complexity" evidence="5">
    <location>
        <begin position="223"/>
        <end position="243"/>
    </location>
</feature>
<feature type="compositionally biased region" description="Basic and acidic residues" evidence="5">
    <location>
        <begin position="210"/>
        <end position="221"/>
    </location>
</feature>
<accession>A0A2A2A892</accession>
<dbReference type="HAMAP" id="MF_02071">
    <property type="entry name" value="RlpA"/>
    <property type="match status" value="1"/>
</dbReference>
<evidence type="ECO:0000313" key="7">
    <source>
        <dbReference type="EMBL" id="PAT33809.1"/>
    </source>
</evidence>
<comment type="caution">
    <text evidence="7">The sequence shown here is derived from an EMBL/GenBank/DDBJ whole genome shotgun (WGS) entry which is preliminary data.</text>
</comment>
<evidence type="ECO:0000259" key="6">
    <source>
        <dbReference type="Pfam" id="PF03330"/>
    </source>
</evidence>
<evidence type="ECO:0000256" key="3">
    <source>
        <dbReference type="HAMAP-Rule" id="MF_02071"/>
    </source>
</evidence>
<dbReference type="PANTHER" id="PTHR34183:SF1">
    <property type="entry name" value="ENDOLYTIC PEPTIDOGLYCAN TRANSGLYCOSYLASE RLPA"/>
    <property type="match status" value="1"/>
</dbReference>
<dbReference type="EC" id="4.2.2.-" evidence="3"/>
<proteinExistence type="inferred from homology"/>
<dbReference type="InterPro" id="IPR034718">
    <property type="entry name" value="RlpA"/>
</dbReference>
<feature type="domain" description="RlpA-like protein double-psi beta-barrel" evidence="6">
    <location>
        <begin position="92"/>
        <end position="180"/>
    </location>
</feature>
<keyword evidence="2 3" id="KW-0961">Cell wall biogenesis/degradation</keyword>
<comment type="function">
    <text evidence="3">Lytic transglycosylase with a strong preference for naked glycan strands that lack stem peptides.</text>
</comment>
<keyword evidence="1 3" id="KW-0456">Lyase</keyword>
<dbReference type="InterPro" id="IPR009009">
    <property type="entry name" value="RlpA-like_DPBB"/>
</dbReference>
<dbReference type="InterPro" id="IPR012997">
    <property type="entry name" value="RplA"/>
</dbReference>
<reference evidence="7 8" key="1">
    <citation type="submission" date="2017-08" db="EMBL/GenBank/DDBJ databases">
        <title>WGS of Clinical strains of the CDC Group NO-1 linked to zoonotic infections in humans.</title>
        <authorList>
            <person name="Bernier A.-M."/>
            <person name="Bernard K."/>
        </authorList>
    </citation>
    <scope>NUCLEOTIDE SEQUENCE [LARGE SCALE GENOMIC DNA]</scope>
    <source>
        <strain evidence="7 8">NML03-0146</strain>
    </source>
</reference>
<dbReference type="Proteomes" id="UP000217999">
    <property type="component" value="Unassembled WGS sequence"/>
</dbReference>
<evidence type="ECO:0000256" key="4">
    <source>
        <dbReference type="RuleBase" id="RU003495"/>
    </source>
</evidence>
<comment type="similarity">
    <text evidence="3 4">Belongs to the RlpA family.</text>
</comment>
<dbReference type="NCBIfam" id="TIGR00413">
    <property type="entry name" value="rlpA"/>
    <property type="match status" value="1"/>
</dbReference>
<dbReference type="GO" id="GO:0071555">
    <property type="term" value="P:cell wall organization"/>
    <property type="evidence" value="ECO:0007669"/>
    <property type="project" value="UniProtKB-KW"/>
</dbReference>
<dbReference type="CDD" id="cd22268">
    <property type="entry name" value="DPBB_RlpA-like"/>
    <property type="match status" value="1"/>
</dbReference>
<dbReference type="Pfam" id="PF03330">
    <property type="entry name" value="DPBB_1"/>
    <property type="match status" value="1"/>
</dbReference>
<evidence type="ECO:0000256" key="2">
    <source>
        <dbReference type="ARBA" id="ARBA00023316"/>
    </source>
</evidence>
<dbReference type="Gene3D" id="2.40.40.10">
    <property type="entry name" value="RlpA-like domain"/>
    <property type="match status" value="1"/>
</dbReference>
<name>A0A2A2A892_9BURK</name>
<dbReference type="SUPFAM" id="SSF50685">
    <property type="entry name" value="Barwin-like endoglucanases"/>
    <property type="match status" value="1"/>
</dbReference>
<organism evidence="7 8">
    <name type="scientific">Vandammella animalimorsus</name>
    <dbReference type="NCBI Taxonomy" id="2029117"/>
    <lineage>
        <taxon>Bacteria</taxon>
        <taxon>Pseudomonadati</taxon>
        <taxon>Pseudomonadota</taxon>
        <taxon>Betaproteobacteria</taxon>
        <taxon>Burkholderiales</taxon>
        <taxon>Comamonadaceae</taxon>
        <taxon>Vandammella</taxon>
    </lineage>
</organism>
<evidence type="ECO:0000256" key="5">
    <source>
        <dbReference type="SAM" id="MobiDB-lite"/>
    </source>
</evidence>
<dbReference type="GO" id="GO:0008932">
    <property type="term" value="F:lytic endotransglycosylase activity"/>
    <property type="evidence" value="ECO:0007669"/>
    <property type="project" value="UniProtKB-UniRule"/>
</dbReference>
<keyword evidence="7" id="KW-0449">Lipoprotein</keyword>
<dbReference type="GO" id="GO:0000270">
    <property type="term" value="P:peptidoglycan metabolic process"/>
    <property type="evidence" value="ECO:0007669"/>
    <property type="project" value="UniProtKB-UniRule"/>
</dbReference>
<feature type="compositionally biased region" description="Low complexity" evidence="5">
    <location>
        <begin position="251"/>
        <end position="270"/>
    </location>
</feature>
<dbReference type="AlphaFoldDB" id="A0A2A2A892"/>
<dbReference type="InterPro" id="IPR036908">
    <property type="entry name" value="RlpA-like_sf"/>
</dbReference>
<sequence>MTLLLALSACSTLPPQKASDEPPPQPWDATRLLGLELLPPIYELDTPEAGAAQSSLGLQPSQDVVDTRLTPGLKKELPAPRASALAPQSLYQTGVASWYGRQFHGRLTANGERYNMNALTAAHRSLPFGTKVCVRSLVNGKEVLVRINDRGPYSGRRIIDLSRAAAERLGMVSLGLKNVSLWIPNGQGPQCGEGEVPLRGKGLPPPVNPPRKELTKGDKKAQSGKAANASAAGKNKPQASKARAPARKPRATVAAPQASQAKAGKAQARKPNANAKR</sequence>
<gene>
    <name evidence="3" type="primary">rlpA</name>
    <name evidence="7" type="ORF">CK620_11700</name>
</gene>
<evidence type="ECO:0000256" key="1">
    <source>
        <dbReference type="ARBA" id="ARBA00023239"/>
    </source>
</evidence>
<dbReference type="EMBL" id="NSJF01000006">
    <property type="protein sequence ID" value="PAT33809.1"/>
    <property type="molecule type" value="Genomic_DNA"/>
</dbReference>